<dbReference type="AlphaFoldDB" id="A0A426XNN0"/>
<feature type="region of interest" description="Disordered" evidence="1">
    <location>
        <begin position="22"/>
        <end position="48"/>
    </location>
</feature>
<organism evidence="2 3">
    <name type="scientific">Ensete ventricosum</name>
    <name type="common">Abyssinian banana</name>
    <name type="synonym">Musa ensete</name>
    <dbReference type="NCBI Taxonomy" id="4639"/>
    <lineage>
        <taxon>Eukaryota</taxon>
        <taxon>Viridiplantae</taxon>
        <taxon>Streptophyta</taxon>
        <taxon>Embryophyta</taxon>
        <taxon>Tracheophyta</taxon>
        <taxon>Spermatophyta</taxon>
        <taxon>Magnoliopsida</taxon>
        <taxon>Liliopsida</taxon>
        <taxon>Zingiberales</taxon>
        <taxon>Musaceae</taxon>
        <taxon>Ensete</taxon>
    </lineage>
</organism>
<reference evidence="2 3" key="1">
    <citation type="journal article" date="2014" name="Agronomy (Basel)">
        <title>A Draft Genome Sequence for Ensete ventricosum, the Drought-Tolerant Tree Against Hunger.</title>
        <authorList>
            <person name="Harrison J."/>
            <person name="Moore K.A."/>
            <person name="Paszkiewicz K."/>
            <person name="Jones T."/>
            <person name="Grant M."/>
            <person name="Ambacheew D."/>
            <person name="Muzemil S."/>
            <person name="Studholme D.J."/>
        </authorList>
    </citation>
    <scope>NUCLEOTIDE SEQUENCE [LARGE SCALE GENOMIC DNA]</scope>
</reference>
<name>A0A426XNN0_ENSVE</name>
<gene>
    <name evidence="2" type="ORF">B296_00045927</name>
</gene>
<dbReference type="EMBL" id="AMZH03018914">
    <property type="protein sequence ID" value="RRT41025.1"/>
    <property type="molecule type" value="Genomic_DNA"/>
</dbReference>
<evidence type="ECO:0000313" key="2">
    <source>
        <dbReference type="EMBL" id="RRT41025.1"/>
    </source>
</evidence>
<dbReference type="Proteomes" id="UP000287651">
    <property type="component" value="Unassembled WGS sequence"/>
</dbReference>
<protein>
    <submittedName>
        <fullName evidence="2">Uncharacterized protein</fullName>
    </submittedName>
</protein>
<feature type="region of interest" description="Disordered" evidence="1">
    <location>
        <begin position="90"/>
        <end position="114"/>
    </location>
</feature>
<accession>A0A426XNN0</accession>
<sequence length="154" mass="16715">MGDSQHAQPFKGKRTLRCRDRCRSEERASRLGIQRNGQPFAREAPRGQASEEECFSTLLDLEGCSGDCIGEGSQSSKCIYAAEQGTSCSARQSSPKGMVVFGTSSGKNGRGKLLQQDRYSGGISSSMVRVTGELDCFSAHIRLREPGKSEDKVE</sequence>
<evidence type="ECO:0000256" key="1">
    <source>
        <dbReference type="SAM" id="MobiDB-lite"/>
    </source>
</evidence>
<proteinExistence type="predicted"/>
<evidence type="ECO:0000313" key="3">
    <source>
        <dbReference type="Proteomes" id="UP000287651"/>
    </source>
</evidence>
<comment type="caution">
    <text evidence="2">The sequence shown here is derived from an EMBL/GenBank/DDBJ whole genome shotgun (WGS) entry which is preliminary data.</text>
</comment>